<evidence type="ECO:0000256" key="1">
    <source>
        <dbReference type="SAM" id="MobiDB-lite"/>
    </source>
</evidence>
<dbReference type="AlphaFoldDB" id="A0AAV4GDW2"/>
<evidence type="ECO:0000313" key="2">
    <source>
        <dbReference type="EMBL" id="GFR83326.1"/>
    </source>
</evidence>
<name>A0AAV4GDW2_9GAST</name>
<gene>
    <name evidence="2" type="ORF">ElyMa_004121100</name>
</gene>
<dbReference type="Proteomes" id="UP000762676">
    <property type="component" value="Unassembled WGS sequence"/>
</dbReference>
<reference evidence="2 3" key="1">
    <citation type="journal article" date="2021" name="Elife">
        <title>Chloroplast acquisition without the gene transfer in kleptoplastic sea slugs, Plakobranchus ocellatus.</title>
        <authorList>
            <person name="Maeda T."/>
            <person name="Takahashi S."/>
            <person name="Yoshida T."/>
            <person name="Shimamura S."/>
            <person name="Takaki Y."/>
            <person name="Nagai Y."/>
            <person name="Toyoda A."/>
            <person name="Suzuki Y."/>
            <person name="Arimoto A."/>
            <person name="Ishii H."/>
            <person name="Satoh N."/>
            <person name="Nishiyama T."/>
            <person name="Hasebe M."/>
            <person name="Maruyama T."/>
            <person name="Minagawa J."/>
            <person name="Obokata J."/>
            <person name="Shigenobu S."/>
        </authorList>
    </citation>
    <scope>NUCLEOTIDE SEQUENCE [LARGE SCALE GENOMIC DNA]</scope>
</reference>
<feature type="region of interest" description="Disordered" evidence="1">
    <location>
        <begin position="28"/>
        <end position="83"/>
    </location>
</feature>
<evidence type="ECO:0000313" key="3">
    <source>
        <dbReference type="Proteomes" id="UP000762676"/>
    </source>
</evidence>
<sequence>MRVTAGVTGCGQRRPIFSTRDVKVTTRTLTQVTLERRNNTDPQQSGSVKRMSGCQEGTDPDQNSKHHWTAAKVTEATSQYAAN</sequence>
<protein>
    <submittedName>
        <fullName evidence="2">Uncharacterized protein</fullName>
    </submittedName>
</protein>
<accession>A0AAV4GDW2</accession>
<organism evidence="2 3">
    <name type="scientific">Elysia marginata</name>
    <dbReference type="NCBI Taxonomy" id="1093978"/>
    <lineage>
        <taxon>Eukaryota</taxon>
        <taxon>Metazoa</taxon>
        <taxon>Spiralia</taxon>
        <taxon>Lophotrochozoa</taxon>
        <taxon>Mollusca</taxon>
        <taxon>Gastropoda</taxon>
        <taxon>Heterobranchia</taxon>
        <taxon>Euthyneura</taxon>
        <taxon>Panpulmonata</taxon>
        <taxon>Sacoglossa</taxon>
        <taxon>Placobranchoidea</taxon>
        <taxon>Plakobranchidae</taxon>
        <taxon>Elysia</taxon>
    </lineage>
</organism>
<keyword evidence="3" id="KW-1185">Reference proteome</keyword>
<proteinExistence type="predicted"/>
<comment type="caution">
    <text evidence="2">The sequence shown here is derived from an EMBL/GenBank/DDBJ whole genome shotgun (WGS) entry which is preliminary data.</text>
</comment>
<dbReference type="EMBL" id="BMAT01008373">
    <property type="protein sequence ID" value="GFR83326.1"/>
    <property type="molecule type" value="Genomic_DNA"/>
</dbReference>